<proteinExistence type="predicted"/>
<reference evidence="2" key="1">
    <citation type="submission" date="2020-07" db="EMBL/GenBank/DDBJ databases">
        <title>Multicomponent nature underlies the extraordinary mechanical properties of spider dragline silk.</title>
        <authorList>
            <person name="Kono N."/>
            <person name="Nakamura H."/>
            <person name="Mori M."/>
            <person name="Yoshida Y."/>
            <person name="Ohtoshi R."/>
            <person name="Malay A.D."/>
            <person name="Moran D.A.P."/>
            <person name="Tomita M."/>
            <person name="Numata K."/>
            <person name="Arakawa K."/>
        </authorList>
    </citation>
    <scope>NUCLEOTIDE SEQUENCE</scope>
</reference>
<feature type="compositionally biased region" description="Polar residues" evidence="1">
    <location>
        <begin position="167"/>
        <end position="176"/>
    </location>
</feature>
<accession>A0A8X6I7F9</accession>
<keyword evidence="3" id="KW-1185">Reference proteome</keyword>
<evidence type="ECO:0000256" key="1">
    <source>
        <dbReference type="SAM" id="MobiDB-lite"/>
    </source>
</evidence>
<dbReference type="EMBL" id="BMAO01011243">
    <property type="protein sequence ID" value="GFQ72180.1"/>
    <property type="molecule type" value="Genomic_DNA"/>
</dbReference>
<dbReference type="AlphaFoldDB" id="A0A8X6I7F9"/>
<comment type="caution">
    <text evidence="2">The sequence shown here is derived from an EMBL/GenBank/DDBJ whole genome shotgun (WGS) entry which is preliminary data.</text>
</comment>
<sequence>MRQVADSYQIHIGENEFGSILSEKNYINALASDRGFRAKKNHGEAAVIDWNRNIALRIIKTKLEMLIHTFLPIFPFKEDMVFFSSLRRYALPLMMQAGKYLGKRLLASGQNIVEDVSRGKSFRHTARDQLHQSGRDIKADILRKLQGGGRVKRKKSQRPRQTKRQKPNPTDVFSNL</sequence>
<dbReference type="Proteomes" id="UP000887116">
    <property type="component" value="Unassembled WGS sequence"/>
</dbReference>
<gene>
    <name evidence="2" type="primary">AVEN_15860_1</name>
    <name evidence="2" type="ORF">TNCT_15371</name>
</gene>
<protein>
    <submittedName>
        <fullName evidence="2">Uncharacterized protein</fullName>
    </submittedName>
</protein>
<evidence type="ECO:0000313" key="2">
    <source>
        <dbReference type="EMBL" id="GFQ72180.1"/>
    </source>
</evidence>
<feature type="region of interest" description="Disordered" evidence="1">
    <location>
        <begin position="148"/>
        <end position="176"/>
    </location>
</feature>
<dbReference type="OrthoDB" id="6427943at2759"/>
<evidence type="ECO:0000313" key="3">
    <source>
        <dbReference type="Proteomes" id="UP000887116"/>
    </source>
</evidence>
<name>A0A8X6I7F9_TRICU</name>
<organism evidence="2 3">
    <name type="scientific">Trichonephila clavata</name>
    <name type="common">Joro spider</name>
    <name type="synonym">Nephila clavata</name>
    <dbReference type="NCBI Taxonomy" id="2740835"/>
    <lineage>
        <taxon>Eukaryota</taxon>
        <taxon>Metazoa</taxon>
        <taxon>Ecdysozoa</taxon>
        <taxon>Arthropoda</taxon>
        <taxon>Chelicerata</taxon>
        <taxon>Arachnida</taxon>
        <taxon>Araneae</taxon>
        <taxon>Araneomorphae</taxon>
        <taxon>Entelegynae</taxon>
        <taxon>Araneoidea</taxon>
        <taxon>Nephilidae</taxon>
        <taxon>Trichonephila</taxon>
    </lineage>
</organism>
<feature type="compositionally biased region" description="Basic residues" evidence="1">
    <location>
        <begin position="150"/>
        <end position="166"/>
    </location>
</feature>